<keyword evidence="3" id="KW-0540">Nuclease</keyword>
<evidence type="ECO:0000256" key="4">
    <source>
        <dbReference type="ARBA" id="ARBA00022759"/>
    </source>
</evidence>
<dbReference type="InterPro" id="IPR001969">
    <property type="entry name" value="Aspartic_peptidase_AS"/>
</dbReference>
<evidence type="ECO:0000259" key="8">
    <source>
        <dbReference type="Pfam" id="PF17917"/>
    </source>
</evidence>
<keyword evidence="2" id="KW-0548">Nucleotidyltransferase</keyword>
<reference evidence="9 10" key="1">
    <citation type="journal article" date="2018" name="Cell">
        <title>The Chara Genome: Secondary Complexity and Implications for Plant Terrestrialization.</title>
        <authorList>
            <person name="Nishiyama T."/>
            <person name="Sakayama H."/>
            <person name="Vries J.D."/>
            <person name="Buschmann H."/>
            <person name="Saint-Marcoux D."/>
            <person name="Ullrich K.K."/>
            <person name="Haas F.B."/>
            <person name="Vanderstraeten L."/>
            <person name="Becker D."/>
            <person name="Lang D."/>
            <person name="Vosolsobe S."/>
            <person name="Rombauts S."/>
            <person name="Wilhelmsson P.K.I."/>
            <person name="Janitza P."/>
            <person name="Kern R."/>
            <person name="Heyl A."/>
            <person name="Rumpler F."/>
            <person name="Villalobos L.I.A.C."/>
            <person name="Clay J.M."/>
            <person name="Skokan R."/>
            <person name="Toyoda A."/>
            <person name="Suzuki Y."/>
            <person name="Kagoshima H."/>
            <person name="Schijlen E."/>
            <person name="Tajeshwar N."/>
            <person name="Catarino B."/>
            <person name="Hetherington A.J."/>
            <person name="Saltykova A."/>
            <person name="Bonnot C."/>
            <person name="Breuninger H."/>
            <person name="Symeonidi A."/>
            <person name="Radhakrishnan G.V."/>
            <person name="Van Nieuwerburgh F."/>
            <person name="Deforce D."/>
            <person name="Chang C."/>
            <person name="Karol K.G."/>
            <person name="Hedrich R."/>
            <person name="Ulvskov P."/>
            <person name="Glockner G."/>
            <person name="Delwiche C.F."/>
            <person name="Petrasek J."/>
            <person name="Van de Peer Y."/>
            <person name="Friml J."/>
            <person name="Beilby M."/>
            <person name="Dolan L."/>
            <person name="Kohara Y."/>
            <person name="Sugano S."/>
            <person name="Fujiyama A."/>
            <person name="Delaux P.-M."/>
            <person name="Quint M."/>
            <person name="TheiBen G."/>
            <person name="Hagemann M."/>
            <person name="Harholt J."/>
            <person name="Dunand C."/>
            <person name="Zachgo S."/>
            <person name="Langdale J."/>
            <person name="Maumus F."/>
            <person name="Straeten D.V.D."/>
            <person name="Gould S.B."/>
            <person name="Rensing S.A."/>
        </authorList>
    </citation>
    <scope>NUCLEOTIDE SEQUENCE [LARGE SCALE GENOMIC DNA]</scope>
    <source>
        <strain evidence="9 10">S276</strain>
    </source>
</reference>
<dbReference type="PANTHER" id="PTHR34072">
    <property type="entry name" value="ENZYMATIC POLYPROTEIN-RELATED"/>
    <property type="match status" value="1"/>
</dbReference>
<dbReference type="CDD" id="cd09274">
    <property type="entry name" value="RNase_HI_RT_Ty3"/>
    <property type="match status" value="1"/>
</dbReference>
<dbReference type="GO" id="GO:0003964">
    <property type="term" value="F:RNA-directed DNA polymerase activity"/>
    <property type="evidence" value="ECO:0007669"/>
    <property type="project" value="UniProtKB-KW"/>
</dbReference>
<feature type="region of interest" description="Disordered" evidence="7">
    <location>
        <begin position="359"/>
        <end position="454"/>
    </location>
</feature>
<feature type="region of interest" description="Disordered" evidence="7">
    <location>
        <begin position="1527"/>
        <end position="1583"/>
    </location>
</feature>
<dbReference type="FunFam" id="3.10.20.370:FF:000001">
    <property type="entry name" value="Retrovirus-related Pol polyprotein from transposon 17.6-like protein"/>
    <property type="match status" value="1"/>
</dbReference>
<keyword evidence="5" id="KW-0378">Hydrolase</keyword>
<dbReference type="GO" id="GO:0004190">
    <property type="term" value="F:aspartic-type endopeptidase activity"/>
    <property type="evidence" value="ECO:0007669"/>
    <property type="project" value="InterPro"/>
</dbReference>
<dbReference type="Pfam" id="PF13975">
    <property type="entry name" value="gag-asp_proteas"/>
    <property type="match status" value="1"/>
</dbReference>
<comment type="caution">
    <text evidence="9">The sequence shown here is derived from an EMBL/GenBank/DDBJ whole genome shotgun (WGS) entry which is preliminary data.</text>
</comment>
<dbReference type="GO" id="GO:0004519">
    <property type="term" value="F:endonuclease activity"/>
    <property type="evidence" value="ECO:0007669"/>
    <property type="project" value="UniProtKB-KW"/>
</dbReference>
<feature type="compositionally biased region" description="Basic and acidic residues" evidence="7">
    <location>
        <begin position="1731"/>
        <end position="1741"/>
    </location>
</feature>
<proteinExistence type="predicted"/>
<feature type="compositionally biased region" description="Basic and acidic residues" evidence="7">
    <location>
        <begin position="704"/>
        <end position="735"/>
    </location>
</feature>
<feature type="region of interest" description="Disordered" evidence="7">
    <location>
        <begin position="1980"/>
        <end position="2013"/>
    </location>
</feature>
<dbReference type="Gene3D" id="2.40.70.10">
    <property type="entry name" value="Acid Proteases"/>
    <property type="match status" value="1"/>
</dbReference>
<feature type="region of interest" description="Disordered" evidence="7">
    <location>
        <begin position="1784"/>
        <end position="1882"/>
    </location>
</feature>
<dbReference type="CDD" id="cd00303">
    <property type="entry name" value="retropepsin_like"/>
    <property type="match status" value="1"/>
</dbReference>
<keyword evidence="6" id="KW-0695">RNA-directed DNA polymerase</keyword>
<evidence type="ECO:0000256" key="5">
    <source>
        <dbReference type="ARBA" id="ARBA00022801"/>
    </source>
</evidence>
<dbReference type="EMBL" id="BFEA01000108">
    <property type="protein sequence ID" value="GBG68973.1"/>
    <property type="molecule type" value="Genomic_DNA"/>
</dbReference>
<evidence type="ECO:0000256" key="3">
    <source>
        <dbReference type="ARBA" id="ARBA00022722"/>
    </source>
</evidence>
<evidence type="ECO:0000256" key="1">
    <source>
        <dbReference type="ARBA" id="ARBA00022679"/>
    </source>
</evidence>
<feature type="compositionally biased region" description="Gly residues" evidence="7">
    <location>
        <begin position="431"/>
        <end position="449"/>
    </location>
</feature>
<sequence>MSETGGASVAPKKGLTLDDLIAAIDRHERNPSNIPKVDTFHFCGERVSEWLERVEQALVGRSDVVKFQLILQYVFHSYHQEVKKVIDAAQGSWERFKEGMQRKYCLGDGLLTTTDLEAINKEDFTTIGAFVQEFKKRARKIYGISEEAQCAIFLRLLTTSEAVELTRHGGGSIKLTWATIDRGVEVGCLDQVEQRQVRLQRQKKKERDATASGTPGVTRIVTDVLAQLGYVTEPVVQRRVVTAVNVKGKESVIEEAVQEELWEEEEPVPQHLTKVQRKVRNLAQGGQGSGKAQVPQAQAAAPLFVAAPSSSTGPSKGGAPSYGQWPWPVINAIVPWGSPPPVAAPQTSMPPPIYPAAQAQLVAPPPSPDPSSQGSVVGGGNQGQGNQGNRGRGRGRNGGGRGRQWNGQGQGYQGQGSQGQGYQGQRSQGQGYQGQGYHGQGYRGQGDQGSQGYERPRFDWKTAICQHCDQQGHTIRFCNIRQEDERSGLISSTMDGNIYDQFGEVIDRRLGGVRAEAQRRAAAGPPPPAMFRLWQEKEEPPIGVEEVGSDEEVTQGLRGGSETEEAIIIESDDEDKEERTEPLSVLFEKMEDLLDKMGRYQQKLVGLCEEVKGWRSNIPTVFLYDSGPESAPGRPEVNVVGSCPQSGMRGRPLTPQARMAQAARTRNQAKASASQEPPRREPKPGRRKEVVEVENDDDEEEEDERLRREEDQRVEQRARKKGTRGEAEPVIHDGPPKKKKYVVWLEEGFDVEKVIDRLLEGHNDLMTLKEILASAPRLRDELKGRLSRRLVPNVHLGMILPKEAEWAESGTKMDWKCVACGTVDLMVKGSKCAAMVDTGTEMNIIREADAIRFGLDIDRSDCGILHGAICKAVFCGTASNVLVEVGKVKVRACFFIMPDVDHGILLGRSFLSRTETVMFNKHDLTLILLLCDPACGNYKIITCRNTGPRSIRNRPNPGSFAIEESEGERRRLWAEPEAGERVEAFSLSLSDVGKAMDLVAAHEMADPDAIQALREQVLECPEAGRAFVKNFAAKTEHLRKLVRQDQEWVWGEEQEEVVAKMKKEFREGGLVLGAPDYDATETRPLIVETDAGPTALGGVLIQADMEGKERPLRFESRTLCTTERNYSQFKRETLAVLHFLQIFRNYIFGRRFISRVDPTALTYSLRNYVPSDPTVARWLTYIWMFNFELKRIPGSKNWADRLSRINWDKQEGEAVENTPPVDGFLDQEEDVRLHINKWSPRVPSCVGYPIWQAPKGYERRNELVLKPFDEEDPWGGKDVQWMMELALASSHSLVEDMRTIEEGPGQVERHEDLMGGMYLLVNTLLQEGLDQSGSLNSTGNVDKVPESQDDEFEEGEIKEAFRAEEYDGIYLELGLLLSCEVRLRDASDRAQRMLQHYLLFLDNFWDHARRMGWTMAQTIEGLRGVGRFEEPVARIRREATTRSEVEWRMQELRPSPVGPDGRLIRLEIGNMADFILAFEWFMQGQGIPRDEWARTLPLWTRKAERPLASQIRDMARDWESCRAHLREAFRRPEPPQPRVERRQRSQRSRNPEPREVRPSRGGQKALARREEEPEREPEVEERGAYPECGLGLVEFHRFIEGGLRRSPAHTREEPPVSEGPLRELETHLDISQWRASPQDEKHEERVEGVPREEVPQEEVPREEVPREEVPREEVPREEVPREEAQGTQRESRMGDVGRRAGKEVIEVGEDTPPQASAVGLRLGDAPGSTRQAEERLRREEVPLPSSERAPSPEGRAGRRREMAVVRREALTLIDRHLAAYALEHPDLEETASAEPRQEPYQPEKEMEVEIPKRIDLRTRERAPAGETAEEKRARKTRGIDEIWQERQRLEAAGELPEQQQERQRSEAAGALPGQPPSAPARAPEIPEMWRDFWEQRGEELPSPVRVGFGVVRKAEERLDRKIKFLAKTNFDRHLLLEGDLTGKKMKEASHGVRLEAMEMEIQELGALVASQAAIIESLRQQTQGRVDMPESSRQGEQRQPGQPSAAEPRQEPPMGRVILEPEEARAQRQAGREAFEFKAPTELATLPIAAAGPVVPLAVEEGLPPSSSETAQGSAEGSMGVLLEAVHTM</sequence>
<feature type="compositionally biased region" description="Acidic residues" evidence="7">
    <location>
        <begin position="692"/>
        <end position="703"/>
    </location>
</feature>
<feature type="compositionally biased region" description="Basic and acidic residues" evidence="7">
    <location>
        <begin position="1637"/>
        <end position="1705"/>
    </location>
</feature>
<feature type="compositionally biased region" description="Basic and acidic residues" evidence="7">
    <location>
        <begin position="677"/>
        <end position="691"/>
    </location>
</feature>
<dbReference type="GO" id="GO:0006508">
    <property type="term" value="P:proteolysis"/>
    <property type="evidence" value="ECO:0007669"/>
    <property type="project" value="InterPro"/>
</dbReference>
<dbReference type="Pfam" id="PF17917">
    <property type="entry name" value="RT_RNaseH"/>
    <property type="match status" value="1"/>
</dbReference>
<keyword evidence="10" id="KW-1185">Reference proteome</keyword>
<feature type="compositionally biased region" description="Basic and acidic residues" evidence="7">
    <location>
        <begin position="1987"/>
        <end position="1996"/>
    </location>
</feature>
<keyword evidence="4" id="KW-0255">Endonuclease</keyword>
<evidence type="ECO:0000256" key="6">
    <source>
        <dbReference type="ARBA" id="ARBA00022918"/>
    </source>
</evidence>
<dbReference type="SUPFAM" id="SSF56672">
    <property type="entry name" value="DNA/RNA polymerases"/>
    <property type="match status" value="1"/>
</dbReference>
<organism evidence="9 10">
    <name type="scientific">Chara braunii</name>
    <name type="common">Braun's stonewort</name>
    <dbReference type="NCBI Taxonomy" id="69332"/>
    <lineage>
        <taxon>Eukaryota</taxon>
        <taxon>Viridiplantae</taxon>
        <taxon>Streptophyta</taxon>
        <taxon>Charophyceae</taxon>
        <taxon>Charales</taxon>
        <taxon>Characeae</taxon>
        <taxon>Chara</taxon>
    </lineage>
</organism>
<dbReference type="Gramene" id="GBG68973">
    <property type="protein sequence ID" value="GBG68973"/>
    <property type="gene ID" value="CBR_g3672"/>
</dbReference>
<evidence type="ECO:0000313" key="9">
    <source>
        <dbReference type="EMBL" id="GBG68973.1"/>
    </source>
</evidence>
<feature type="compositionally biased region" description="Gly residues" evidence="7">
    <location>
        <begin position="376"/>
        <end position="422"/>
    </location>
</feature>
<gene>
    <name evidence="9" type="ORF">CBR_g3672</name>
</gene>
<evidence type="ECO:0000256" key="7">
    <source>
        <dbReference type="SAM" id="MobiDB-lite"/>
    </source>
</evidence>
<feature type="domain" description="Reverse transcriptase RNase H-like" evidence="8">
    <location>
        <begin position="1082"/>
        <end position="1181"/>
    </location>
</feature>
<feature type="compositionally biased region" description="Basic and acidic residues" evidence="7">
    <location>
        <begin position="1527"/>
        <end position="1558"/>
    </location>
</feature>
<feature type="region of interest" description="Disordered" evidence="7">
    <location>
        <begin position="627"/>
        <end position="735"/>
    </location>
</feature>
<evidence type="ECO:0000256" key="2">
    <source>
        <dbReference type="ARBA" id="ARBA00022695"/>
    </source>
</evidence>
<dbReference type="InterPro" id="IPR043502">
    <property type="entry name" value="DNA/RNA_pol_sf"/>
</dbReference>
<dbReference type="SUPFAM" id="SSF50630">
    <property type="entry name" value="Acid proteases"/>
    <property type="match status" value="1"/>
</dbReference>
<protein>
    <recommendedName>
        <fullName evidence="8">Reverse transcriptase RNase H-like domain-containing protein</fullName>
    </recommendedName>
</protein>
<keyword evidence="1" id="KW-0808">Transferase</keyword>
<dbReference type="InterPro" id="IPR021109">
    <property type="entry name" value="Peptidase_aspartic_dom_sf"/>
</dbReference>
<dbReference type="Proteomes" id="UP000265515">
    <property type="component" value="Unassembled WGS sequence"/>
</dbReference>
<feature type="region of interest" description="Disordered" evidence="7">
    <location>
        <begin position="1630"/>
        <end position="1761"/>
    </location>
</feature>
<feature type="compositionally biased region" description="Basic and acidic residues" evidence="7">
    <location>
        <begin position="1795"/>
        <end position="1851"/>
    </location>
</feature>
<accession>A0A388KG73</accession>
<feature type="compositionally biased region" description="Polar residues" evidence="7">
    <location>
        <begin position="664"/>
        <end position="675"/>
    </location>
</feature>
<dbReference type="PROSITE" id="PS00141">
    <property type="entry name" value="ASP_PROTEASE"/>
    <property type="match status" value="1"/>
</dbReference>
<evidence type="ECO:0000313" key="10">
    <source>
        <dbReference type="Proteomes" id="UP000265515"/>
    </source>
</evidence>
<dbReference type="InterPro" id="IPR041373">
    <property type="entry name" value="RT_RNaseH"/>
</dbReference>
<name>A0A388KG73_CHABU</name>